<organism evidence="5 6">
    <name type="scientific">Saponaria officinalis</name>
    <name type="common">Common soapwort</name>
    <name type="synonym">Lychnis saponaria</name>
    <dbReference type="NCBI Taxonomy" id="3572"/>
    <lineage>
        <taxon>Eukaryota</taxon>
        <taxon>Viridiplantae</taxon>
        <taxon>Streptophyta</taxon>
        <taxon>Embryophyta</taxon>
        <taxon>Tracheophyta</taxon>
        <taxon>Spermatophyta</taxon>
        <taxon>Magnoliopsida</taxon>
        <taxon>eudicotyledons</taxon>
        <taxon>Gunneridae</taxon>
        <taxon>Pentapetalae</taxon>
        <taxon>Caryophyllales</taxon>
        <taxon>Caryophyllaceae</taxon>
        <taxon>Caryophylleae</taxon>
        <taxon>Saponaria</taxon>
    </lineage>
</organism>
<dbReference type="Gene3D" id="3.90.640.10">
    <property type="entry name" value="Actin, Chain A, domain 4"/>
    <property type="match status" value="1"/>
</dbReference>
<dbReference type="FunFam" id="3.30.30.30:FF:000001">
    <property type="entry name" value="heat shock 70 kDa protein-like"/>
    <property type="match status" value="1"/>
</dbReference>
<dbReference type="PRINTS" id="PR00301">
    <property type="entry name" value="HEATSHOCK70"/>
</dbReference>
<dbReference type="FunFam" id="3.30.420.40:FF:000545">
    <property type="entry name" value="Endoplasmic reticulum chaperone BiP"/>
    <property type="match status" value="1"/>
</dbReference>
<dbReference type="SUPFAM" id="SSF100920">
    <property type="entry name" value="Heat shock protein 70kD (HSP70), peptide-binding domain"/>
    <property type="match status" value="1"/>
</dbReference>
<evidence type="ECO:0000256" key="4">
    <source>
        <dbReference type="RuleBase" id="RU003322"/>
    </source>
</evidence>
<dbReference type="AlphaFoldDB" id="A0AAW1M5P3"/>
<dbReference type="EMBL" id="JBDFQZ010000003">
    <property type="protein sequence ID" value="KAK9741028.1"/>
    <property type="molecule type" value="Genomic_DNA"/>
</dbReference>
<dbReference type="SUPFAM" id="SSF53067">
    <property type="entry name" value="Actin-like ATPase domain"/>
    <property type="match status" value="2"/>
</dbReference>
<gene>
    <name evidence="5" type="ORF">RND81_03G076900</name>
</gene>
<dbReference type="PROSITE" id="PS00329">
    <property type="entry name" value="HSP70_2"/>
    <property type="match status" value="1"/>
</dbReference>
<dbReference type="EMBL" id="JBDFQZ010000003">
    <property type="protein sequence ID" value="KAK9741027.1"/>
    <property type="molecule type" value="Genomic_DNA"/>
</dbReference>
<dbReference type="FunFam" id="3.90.640.10:FF:000002">
    <property type="entry name" value="Heat shock 70 kDa"/>
    <property type="match status" value="1"/>
</dbReference>
<evidence type="ECO:0000256" key="2">
    <source>
        <dbReference type="ARBA" id="ARBA00022741"/>
    </source>
</evidence>
<dbReference type="InterPro" id="IPR018181">
    <property type="entry name" value="Heat_shock_70_CS"/>
</dbReference>
<dbReference type="Proteomes" id="UP001443914">
    <property type="component" value="Unassembled WGS sequence"/>
</dbReference>
<dbReference type="Gene3D" id="3.30.420.40">
    <property type="match status" value="2"/>
</dbReference>
<reference evidence="5 6" key="1">
    <citation type="submission" date="2024-03" db="EMBL/GenBank/DDBJ databases">
        <title>WGS assembly of Saponaria officinalis var. Norfolk2.</title>
        <authorList>
            <person name="Jenkins J."/>
            <person name="Shu S."/>
            <person name="Grimwood J."/>
            <person name="Barry K."/>
            <person name="Goodstein D."/>
            <person name="Schmutz J."/>
            <person name="Leebens-Mack J."/>
            <person name="Osbourn A."/>
        </authorList>
    </citation>
    <scope>NUCLEOTIDE SEQUENCE [LARGE SCALE GENOMIC DNA]</scope>
    <source>
        <strain evidence="6">cv. Norfolk2</strain>
        <strain evidence="5">JIC</strain>
        <tissue evidence="5">Leaf</tissue>
    </source>
</reference>
<name>A0AAW1M5P3_SAPOF</name>
<dbReference type="Gene3D" id="2.60.34.10">
    <property type="entry name" value="Substrate Binding Domain Of DNAk, Chain A, domain 1"/>
    <property type="match status" value="1"/>
</dbReference>
<proteinExistence type="inferred from homology"/>
<dbReference type="GO" id="GO:0005524">
    <property type="term" value="F:ATP binding"/>
    <property type="evidence" value="ECO:0007669"/>
    <property type="project" value="UniProtKB-KW"/>
</dbReference>
<comment type="similarity">
    <text evidence="1 4">Belongs to the heat shock protein 70 family.</text>
</comment>
<evidence type="ECO:0000313" key="6">
    <source>
        <dbReference type="Proteomes" id="UP001443914"/>
    </source>
</evidence>
<dbReference type="PANTHER" id="PTHR19375">
    <property type="entry name" value="HEAT SHOCK PROTEIN 70KDA"/>
    <property type="match status" value="1"/>
</dbReference>
<accession>A0AAW1M5P3</accession>
<comment type="caution">
    <text evidence="5">The sequence shown here is derived from an EMBL/GenBank/DDBJ whole genome shotgun (WGS) entry which is preliminary data.</text>
</comment>
<dbReference type="InterPro" id="IPR043129">
    <property type="entry name" value="ATPase_NBD"/>
</dbReference>
<dbReference type="Pfam" id="PF00012">
    <property type="entry name" value="HSP70"/>
    <property type="match status" value="1"/>
</dbReference>
<evidence type="ECO:0000256" key="3">
    <source>
        <dbReference type="ARBA" id="ARBA00022840"/>
    </source>
</evidence>
<protein>
    <submittedName>
        <fullName evidence="5">Uncharacterized protein</fullName>
    </submittedName>
</protein>
<keyword evidence="2 4" id="KW-0547">Nucleotide-binding</keyword>
<dbReference type="GO" id="GO:0140662">
    <property type="term" value="F:ATP-dependent protein folding chaperone"/>
    <property type="evidence" value="ECO:0007669"/>
    <property type="project" value="InterPro"/>
</dbReference>
<keyword evidence="3 4" id="KW-0067">ATP-binding</keyword>
<dbReference type="InterPro" id="IPR029047">
    <property type="entry name" value="HSP70_peptide-bd_sf"/>
</dbReference>
<dbReference type="PROSITE" id="PS01036">
    <property type="entry name" value="HSP70_3"/>
    <property type="match status" value="1"/>
</dbReference>
<sequence>MNPLNTIFDAKRLIGRRFRDNNLQNDTDVRPFKVINTIDPGKTDQPMISVNYLGKEKKFTPEEISAMTLAKMKAVAEAFTGSIVNHAVISVPAFFNDSQRRATKHAGFIAGFNVVHIINEPTATAMAYYDLEMKMNRINKNPKIVLVFDLGGGTFDVSLVVIEKARITVKAVSGDTHLGGADFDNRMVRGFVMEFEQKHKKDISKNAGALARLRVASEKAKRVLSLLPQADVQIDCLFEDIDFNSTITRASFEHLNMDLFEKCIDIVEQCLSYAGVNKLAVHDIVLVGGSSRIPKVQQMVQEFFNGKELCKHVHADEAVAFGAAMHAFSKSNGTITNKDIVLSDVTPLPLGVELIYGKMDFIIPMNEPIPIKFRHRSYPLAEDSYNGFKFGVYEGDQTNVKDNNYLGLCEFFCYHFPRGTTYIHVYFSVDEDGLLSVSAEVKEMGRLSQRIYMNHHGRLTQTEIVRMINEAEHYKAQIEKRRKLLQEKSDLENYVKNISDGLDDEGTIDINDLELERMKQAALDSALQLLERNSDLSEISVLAYKLEELKNIFGDFES</sequence>
<dbReference type="Gene3D" id="3.30.30.30">
    <property type="match status" value="1"/>
</dbReference>
<evidence type="ECO:0000313" key="5">
    <source>
        <dbReference type="EMBL" id="KAK9741028.1"/>
    </source>
</evidence>
<dbReference type="InterPro" id="IPR013126">
    <property type="entry name" value="Hsp_70_fam"/>
</dbReference>
<evidence type="ECO:0000256" key="1">
    <source>
        <dbReference type="ARBA" id="ARBA00007381"/>
    </source>
</evidence>
<keyword evidence="6" id="KW-1185">Reference proteome</keyword>